<evidence type="ECO:0000313" key="2">
    <source>
        <dbReference type="Proteomes" id="UP001302349"/>
    </source>
</evidence>
<evidence type="ECO:0000313" key="1">
    <source>
        <dbReference type="EMBL" id="WOK07896.1"/>
    </source>
</evidence>
<keyword evidence="2" id="KW-1185">Reference proteome</keyword>
<gene>
    <name evidence="1" type="ORF">RT717_04545</name>
</gene>
<name>A0ABZ0IW37_9BACT</name>
<accession>A0ABZ0IW37</accession>
<organism evidence="1 2">
    <name type="scientific">Imperialibacter roseus</name>
    <dbReference type="NCBI Taxonomy" id="1324217"/>
    <lineage>
        <taxon>Bacteria</taxon>
        <taxon>Pseudomonadati</taxon>
        <taxon>Bacteroidota</taxon>
        <taxon>Cytophagia</taxon>
        <taxon>Cytophagales</taxon>
        <taxon>Flammeovirgaceae</taxon>
        <taxon>Imperialibacter</taxon>
    </lineage>
</organism>
<proteinExistence type="predicted"/>
<protein>
    <submittedName>
        <fullName evidence="1">Uncharacterized protein</fullName>
    </submittedName>
</protein>
<reference evidence="1 2" key="1">
    <citation type="journal article" date="2023" name="Microbiol. Resour. Announc.">
        <title>Complete Genome Sequence of Imperialibacter roseus strain P4T.</title>
        <authorList>
            <person name="Tizabi D.R."/>
            <person name="Bachvaroff T."/>
            <person name="Hill R.T."/>
        </authorList>
    </citation>
    <scope>NUCLEOTIDE SEQUENCE [LARGE SCALE GENOMIC DNA]</scope>
    <source>
        <strain evidence="1 2">P4T</strain>
    </source>
</reference>
<sequence>MDKNTENAIVNALGDIHVTLHYMKNDLSDMKNDVSDVKKSFNVFAGKVLDKLDTLDGKVTEAIGLKKEIEKHSLDIEAIKKHLNIQ</sequence>
<dbReference type="RefSeq" id="WP_317490545.1">
    <property type="nucleotide sequence ID" value="NZ_CP136051.1"/>
</dbReference>
<dbReference type="Proteomes" id="UP001302349">
    <property type="component" value="Chromosome"/>
</dbReference>
<dbReference type="EMBL" id="CP136051">
    <property type="protein sequence ID" value="WOK07896.1"/>
    <property type="molecule type" value="Genomic_DNA"/>
</dbReference>